<proteinExistence type="predicted"/>
<comment type="caution">
    <text evidence="1">The sequence shown here is derived from an EMBL/GenBank/DDBJ whole genome shotgun (WGS) entry which is preliminary data.</text>
</comment>
<dbReference type="Proteomes" id="UP001141327">
    <property type="component" value="Unassembled WGS sequence"/>
</dbReference>
<organism evidence="1 2">
    <name type="scientific">Paratrimastix pyriformis</name>
    <dbReference type="NCBI Taxonomy" id="342808"/>
    <lineage>
        <taxon>Eukaryota</taxon>
        <taxon>Metamonada</taxon>
        <taxon>Preaxostyla</taxon>
        <taxon>Paratrimastigidae</taxon>
        <taxon>Paratrimastix</taxon>
    </lineage>
</organism>
<protein>
    <recommendedName>
        <fullName evidence="3">Secreted protein</fullName>
    </recommendedName>
</protein>
<sequence length="73" mass="8014">MLVCFSAFVRVVISRHATPHCMTLLLWSPVRSNQPSRSFSHSQQPLLAMQPGPLPAVQRLAPANPAGARRLLV</sequence>
<gene>
    <name evidence="1" type="ORF">PAPYR_7026</name>
</gene>
<accession>A0ABQ8UIA0</accession>
<dbReference type="EMBL" id="JAPMOS010000046">
    <property type="protein sequence ID" value="KAJ4457442.1"/>
    <property type="molecule type" value="Genomic_DNA"/>
</dbReference>
<evidence type="ECO:0008006" key="3">
    <source>
        <dbReference type="Google" id="ProtNLM"/>
    </source>
</evidence>
<name>A0ABQ8UIA0_9EUKA</name>
<evidence type="ECO:0000313" key="1">
    <source>
        <dbReference type="EMBL" id="KAJ4457442.1"/>
    </source>
</evidence>
<keyword evidence="2" id="KW-1185">Reference proteome</keyword>
<reference evidence="1" key="1">
    <citation type="journal article" date="2022" name="bioRxiv">
        <title>Genomics of Preaxostyla Flagellates Illuminates Evolutionary Transitions and the Path Towards Mitochondrial Loss.</title>
        <authorList>
            <person name="Novak L.V.F."/>
            <person name="Treitli S.C."/>
            <person name="Pyrih J."/>
            <person name="Halakuc P."/>
            <person name="Pipaliya S.V."/>
            <person name="Vacek V."/>
            <person name="Brzon O."/>
            <person name="Soukal P."/>
            <person name="Eme L."/>
            <person name="Dacks J.B."/>
            <person name="Karnkowska A."/>
            <person name="Elias M."/>
            <person name="Hampl V."/>
        </authorList>
    </citation>
    <scope>NUCLEOTIDE SEQUENCE</scope>
    <source>
        <strain evidence="1">RCP-MX</strain>
    </source>
</reference>
<evidence type="ECO:0000313" key="2">
    <source>
        <dbReference type="Proteomes" id="UP001141327"/>
    </source>
</evidence>